<dbReference type="AlphaFoldDB" id="A0A0D1KWU2"/>
<gene>
    <name evidence="2" type="ORF">SC09_Contig17orf00290</name>
</gene>
<evidence type="ECO:0000256" key="1">
    <source>
        <dbReference type="SAM" id="MobiDB-lite"/>
    </source>
</evidence>
<dbReference type="RefSeq" id="WP_031600548.1">
    <property type="nucleotide sequence ID" value="NZ_BAABSX010000031.1"/>
</dbReference>
<evidence type="ECO:0008006" key="4">
    <source>
        <dbReference type="Google" id="ProtNLM"/>
    </source>
</evidence>
<evidence type="ECO:0000313" key="3">
    <source>
        <dbReference type="Proteomes" id="UP000032247"/>
    </source>
</evidence>
<comment type="caution">
    <text evidence="2">The sequence shown here is derived from an EMBL/GenBank/DDBJ whole genome shotgun (WGS) entry which is preliminary data.</text>
</comment>
<dbReference type="NCBIfam" id="TIGR01725">
    <property type="entry name" value="phge_HK97_gp10"/>
    <property type="match status" value="1"/>
</dbReference>
<feature type="region of interest" description="Disordered" evidence="1">
    <location>
        <begin position="42"/>
        <end position="61"/>
    </location>
</feature>
<proteinExistence type="predicted"/>
<dbReference type="Pfam" id="PF04883">
    <property type="entry name" value="HK97-gp10_like"/>
    <property type="match status" value="1"/>
</dbReference>
<dbReference type="InterPro" id="IPR010064">
    <property type="entry name" value="HK97-gp10_tail"/>
</dbReference>
<accession>A0A0D1KWU2</accession>
<dbReference type="Proteomes" id="UP000032247">
    <property type="component" value="Unassembled WGS sequence"/>
</dbReference>
<dbReference type="PATRIC" id="fig|1423.173.peg.245"/>
<organism evidence="2 3">
    <name type="scientific">Bacillus subtilis</name>
    <dbReference type="NCBI Taxonomy" id="1423"/>
    <lineage>
        <taxon>Bacteria</taxon>
        <taxon>Bacillati</taxon>
        <taxon>Bacillota</taxon>
        <taxon>Bacilli</taxon>
        <taxon>Bacillales</taxon>
        <taxon>Bacillaceae</taxon>
        <taxon>Bacillus</taxon>
    </lineage>
</organism>
<evidence type="ECO:0000313" key="2">
    <source>
        <dbReference type="EMBL" id="KIU13125.1"/>
    </source>
</evidence>
<reference evidence="2 3" key="1">
    <citation type="submission" date="2014-12" db="EMBL/GenBank/DDBJ databases">
        <title>Comparative genome analysis of Bacillus coagulans HM-08, Clostridium butyricum HM-68, Bacillus subtilis HM-66 and Bacillus licheniformis BL-09.</title>
        <authorList>
            <person name="Zhang H."/>
        </authorList>
    </citation>
    <scope>NUCLEOTIDE SEQUENCE [LARGE SCALE GENOMIC DNA]</scope>
    <source>
        <strain evidence="2 3">HM-66</strain>
    </source>
</reference>
<name>A0A0D1KWU2_BACIU</name>
<dbReference type="EMBL" id="JXBC01000001">
    <property type="protein sequence ID" value="KIU13125.1"/>
    <property type="molecule type" value="Genomic_DNA"/>
</dbReference>
<protein>
    <recommendedName>
        <fullName evidence="4">HK97 gp10 family phage protein</fullName>
    </recommendedName>
</protein>
<sequence length="130" mass="14611">MARQDDGIGGIEKELDKLARKNTRAAKAAVQAGAQVFAEALERNTPRGRESDHDPHKVHMKDNVVYSKAKEDGEIYASVGYGKETASRLHFSNFGTIKQPPQHFIERTSNEMEQTVLQIVQQVYMRELGL</sequence>